<dbReference type="EMBL" id="MFNF01000026">
    <property type="protein sequence ID" value="OGH02079.1"/>
    <property type="molecule type" value="Genomic_DNA"/>
</dbReference>
<proteinExistence type="predicted"/>
<name>A0A1F6GVK8_9PROT</name>
<dbReference type="AlphaFoldDB" id="A0A1F6GVK8"/>
<evidence type="ECO:0000313" key="1">
    <source>
        <dbReference type="EMBL" id="OGH02079.1"/>
    </source>
</evidence>
<protein>
    <submittedName>
        <fullName evidence="1">Uncharacterized protein</fullName>
    </submittedName>
</protein>
<organism evidence="1 2">
    <name type="scientific">Candidatus Lambdaproteobacteria bacterium RIFOXYD2_FULL_56_26</name>
    <dbReference type="NCBI Taxonomy" id="1817773"/>
    <lineage>
        <taxon>Bacteria</taxon>
        <taxon>Pseudomonadati</taxon>
        <taxon>Pseudomonadota</taxon>
        <taxon>Candidatus Lambdaproteobacteria</taxon>
    </lineage>
</organism>
<gene>
    <name evidence="1" type="ORF">A2557_10575</name>
</gene>
<comment type="caution">
    <text evidence="1">The sequence shown here is derived from an EMBL/GenBank/DDBJ whole genome shotgun (WGS) entry which is preliminary data.</text>
</comment>
<evidence type="ECO:0000313" key="2">
    <source>
        <dbReference type="Proteomes" id="UP000177583"/>
    </source>
</evidence>
<reference evidence="1 2" key="1">
    <citation type="journal article" date="2016" name="Nat. Commun.">
        <title>Thousands of microbial genomes shed light on interconnected biogeochemical processes in an aquifer system.</title>
        <authorList>
            <person name="Anantharaman K."/>
            <person name="Brown C.T."/>
            <person name="Hug L.A."/>
            <person name="Sharon I."/>
            <person name="Castelle C.J."/>
            <person name="Probst A.J."/>
            <person name="Thomas B.C."/>
            <person name="Singh A."/>
            <person name="Wilkins M.J."/>
            <person name="Karaoz U."/>
            <person name="Brodie E.L."/>
            <person name="Williams K.H."/>
            <person name="Hubbard S.S."/>
            <person name="Banfield J.F."/>
        </authorList>
    </citation>
    <scope>NUCLEOTIDE SEQUENCE [LARGE SCALE GENOMIC DNA]</scope>
</reference>
<accession>A0A1F6GVK8</accession>
<sequence>MNKPVDPKNEHINERIGKLFRYTKAGLEKKDARYYADIENAARNHQPKEYPNGKAEHARIVLAKFFEYGTGEICLFSGQLRERAQAELPVYSWIILQEAVLSFLRREGTKLRIILEKNADYIIPDGHALLKTIADAKDLKGSVELFRLNGNTDGRTHFCVSDTGYREEINDSDCTAVSNFGDQQKAATLKRDFENLLKKATGVWEVRPI</sequence>
<dbReference type="Proteomes" id="UP000177583">
    <property type="component" value="Unassembled WGS sequence"/>
</dbReference>